<keyword evidence="6" id="KW-1185">Reference proteome</keyword>
<dbReference type="InterPro" id="IPR016181">
    <property type="entry name" value="Acyl_CoA_acyltransferase"/>
</dbReference>
<evidence type="ECO:0000256" key="1">
    <source>
        <dbReference type="ARBA" id="ARBA00022679"/>
    </source>
</evidence>
<dbReference type="InterPro" id="IPR000182">
    <property type="entry name" value="GNAT_dom"/>
</dbReference>
<dbReference type="Proteomes" id="UP000414364">
    <property type="component" value="Unassembled WGS sequence"/>
</dbReference>
<keyword evidence="2" id="KW-0012">Acyltransferase</keyword>
<dbReference type="GO" id="GO:0031415">
    <property type="term" value="C:NatA complex"/>
    <property type="evidence" value="ECO:0007669"/>
    <property type="project" value="TreeGrafter"/>
</dbReference>
<dbReference type="CDD" id="cd04301">
    <property type="entry name" value="NAT_SF"/>
    <property type="match status" value="1"/>
</dbReference>
<protein>
    <submittedName>
        <fullName evidence="4">GNAT family N-acetyltransferase</fullName>
    </submittedName>
</protein>
<dbReference type="PROSITE" id="PS51186">
    <property type="entry name" value="GNAT"/>
    <property type="match status" value="1"/>
</dbReference>
<feature type="domain" description="N-acetyltransferase" evidence="3">
    <location>
        <begin position="1"/>
        <end position="161"/>
    </location>
</feature>
<dbReference type="SUPFAM" id="SSF55729">
    <property type="entry name" value="Acyl-CoA N-acyltransferases (Nat)"/>
    <property type="match status" value="1"/>
</dbReference>
<dbReference type="EMBL" id="VDFO01000020">
    <property type="protein sequence ID" value="MQS97538.1"/>
    <property type="molecule type" value="Genomic_DNA"/>
</dbReference>
<dbReference type="GO" id="GO:0016747">
    <property type="term" value="F:acyltransferase activity, transferring groups other than amino-acyl groups"/>
    <property type="evidence" value="ECO:0007669"/>
    <property type="project" value="InterPro"/>
</dbReference>
<evidence type="ECO:0000256" key="2">
    <source>
        <dbReference type="ARBA" id="ARBA00023315"/>
    </source>
</evidence>
<dbReference type="InterPro" id="IPR051556">
    <property type="entry name" value="N-term/lysine_N-AcTrnsfr"/>
</dbReference>
<dbReference type="Gene3D" id="3.40.630.30">
    <property type="match status" value="1"/>
</dbReference>
<dbReference type="Pfam" id="PF00583">
    <property type="entry name" value="Acetyltransf_1"/>
    <property type="match status" value="1"/>
</dbReference>
<organism evidence="4 7">
    <name type="scientific">Companilactobacillus halodurans</name>
    <dbReference type="NCBI Taxonomy" id="2584183"/>
    <lineage>
        <taxon>Bacteria</taxon>
        <taxon>Bacillati</taxon>
        <taxon>Bacillota</taxon>
        <taxon>Bacilli</taxon>
        <taxon>Lactobacillales</taxon>
        <taxon>Lactobacillaceae</taxon>
        <taxon>Companilactobacillus</taxon>
    </lineage>
</organism>
<evidence type="ECO:0000313" key="6">
    <source>
        <dbReference type="Proteomes" id="UP000371423"/>
    </source>
</evidence>
<sequence length="161" mass="19044">MTFKIIKTGKYFDFQKISQLYYQTFIYSYVGLVPQKYLNEITPKTWHPKTYWNNTLIALDGDKVAGVCSYGPARRSNYQNFGEIYTLYVLPKYQHQGIGQKLFQKALNILHSEFSELYLIVLKNNLIARAFYEMFGFEETLDLIVKRTNYGLIREIVYIEN</sequence>
<name>A0A5P0ZRD6_9LACO</name>
<dbReference type="AlphaFoldDB" id="A0A5P0ZRD6"/>
<accession>A0A5P0ZRD6</accession>
<proteinExistence type="predicted"/>
<evidence type="ECO:0000313" key="7">
    <source>
        <dbReference type="Proteomes" id="UP000414364"/>
    </source>
</evidence>
<evidence type="ECO:0000259" key="3">
    <source>
        <dbReference type="PROSITE" id="PS51186"/>
    </source>
</evidence>
<evidence type="ECO:0000313" key="4">
    <source>
        <dbReference type="EMBL" id="MQS76441.1"/>
    </source>
</evidence>
<gene>
    <name evidence="5" type="ORF">FHL05_06505</name>
    <name evidence="4" type="ORF">FHL06_08630</name>
</gene>
<dbReference type="RefSeq" id="WP_153385832.1">
    <property type="nucleotide sequence ID" value="NZ_VDFO01000020.1"/>
</dbReference>
<dbReference type="GO" id="GO:0007064">
    <property type="term" value="P:mitotic sister chromatid cohesion"/>
    <property type="evidence" value="ECO:0007669"/>
    <property type="project" value="TreeGrafter"/>
</dbReference>
<dbReference type="Proteomes" id="UP000371423">
    <property type="component" value="Unassembled WGS sequence"/>
</dbReference>
<evidence type="ECO:0000313" key="5">
    <source>
        <dbReference type="EMBL" id="MQS97538.1"/>
    </source>
</evidence>
<comment type="caution">
    <text evidence="4">The sequence shown here is derived from an EMBL/GenBank/DDBJ whole genome shotgun (WGS) entry which is preliminary data.</text>
</comment>
<dbReference type="OrthoDB" id="5292888at2"/>
<dbReference type="PANTHER" id="PTHR42919">
    <property type="entry name" value="N-ALPHA-ACETYLTRANSFERASE"/>
    <property type="match status" value="1"/>
</dbReference>
<keyword evidence="1 4" id="KW-0808">Transferase</keyword>
<dbReference type="PANTHER" id="PTHR42919:SF8">
    <property type="entry name" value="N-ALPHA-ACETYLTRANSFERASE 50"/>
    <property type="match status" value="1"/>
</dbReference>
<dbReference type="EMBL" id="VDFP01000017">
    <property type="protein sequence ID" value="MQS76441.1"/>
    <property type="molecule type" value="Genomic_DNA"/>
</dbReference>
<reference evidence="6 7" key="1">
    <citation type="journal article" date="2019" name="Syst. Appl. Microbiol.">
        <title>Polyphasic characterization of two novel Lactobacillus spp. isolated from blown salami packages: Description of Lactobacillus halodurans sp. nov. and Lactobacillus salsicarnum sp. nov.</title>
        <authorList>
            <person name="Schuster J.A."/>
            <person name="Klingl A."/>
            <person name="Vogel R.F."/>
            <person name="Ehrmann M.A."/>
        </authorList>
    </citation>
    <scope>NUCLEOTIDE SEQUENCE [LARGE SCALE GENOMIC DNA]</scope>
    <source>
        <strain evidence="5 6">TMW 1.1920</strain>
        <strain evidence="4 7">TMW 1.2172</strain>
    </source>
</reference>